<dbReference type="PANTHER" id="PTHR35186:SF4">
    <property type="entry name" value="PRION-INHIBITION AND PROPAGATION HELO DOMAIN-CONTAINING PROTEIN"/>
    <property type="match status" value="1"/>
</dbReference>
<organism evidence="3 4">
    <name type="scientific">Elasticomyces elasticus</name>
    <dbReference type="NCBI Taxonomy" id="574655"/>
    <lineage>
        <taxon>Eukaryota</taxon>
        <taxon>Fungi</taxon>
        <taxon>Dikarya</taxon>
        <taxon>Ascomycota</taxon>
        <taxon>Pezizomycotina</taxon>
        <taxon>Dothideomycetes</taxon>
        <taxon>Dothideomycetidae</taxon>
        <taxon>Mycosphaerellales</taxon>
        <taxon>Teratosphaeriaceae</taxon>
        <taxon>Elasticomyces</taxon>
    </lineage>
</organism>
<accession>A0AAN7WB76</accession>
<dbReference type="Pfam" id="PF24476">
    <property type="entry name" value="DUF7580"/>
    <property type="match status" value="1"/>
</dbReference>
<evidence type="ECO:0000313" key="4">
    <source>
        <dbReference type="Proteomes" id="UP001310594"/>
    </source>
</evidence>
<protein>
    <recommendedName>
        <fullName evidence="2">DUF7580 domain-containing protein</fullName>
    </recommendedName>
</protein>
<name>A0AAN7WB76_9PEZI</name>
<dbReference type="InterPro" id="IPR056002">
    <property type="entry name" value="DUF7580"/>
</dbReference>
<feature type="signal peptide" evidence="1">
    <location>
        <begin position="1"/>
        <end position="20"/>
    </location>
</feature>
<feature type="chain" id="PRO_5042979841" description="DUF7580 domain-containing protein" evidence="1">
    <location>
        <begin position="21"/>
        <end position="611"/>
    </location>
</feature>
<evidence type="ECO:0000256" key="1">
    <source>
        <dbReference type="SAM" id="SignalP"/>
    </source>
</evidence>
<proteinExistence type="predicted"/>
<dbReference type="AlphaFoldDB" id="A0AAN7WB76"/>
<gene>
    <name evidence="3" type="ORF">LTR97_009182</name>
</gene>
<reference evidence="3" key="1">
    <citation type="submission" date="2023-08" db="EMBL/GenBank/DDBJ databases">
        <title>Black Yeasts Isolated from many extreme environments.</title>
        <authorList>
            <person name="Coleine C."/>
            <person name="Stajich J.E."/>
            <person name="Selbmann L."/>
        </authorList>
    </citation>
    <scope>NUCLEOTIDE SEQUENCE</scope>
    <source>
        <strain evidence="3">CCFEE 5810</strain>
    </source>
</reference>
<dbReference type="Proteomes" id="UP001310594">
    <property type="component" value="Unassembled WGS sequence"/>
</dbReference>
<feature type="domain" description="DUF7580" evidence="2">
    <location>
        <begin position="414"/>
        <end position="575"/>
    </location>
</feature>
<sequence>MSGVEVVGLVLGAFPLAISALEHYRDSCKVLNYLANFESDYRQTLNDVKDEYLLYTLNLKVLLMPLVSGNELGEDDLALLLTDVTHEKWKSDDVEVALRERLDIAHGRFLEIAKDLQVLVWELLTVLGVDKPRLQARLRTAEAAGTPGAQQPLTKLKADVLKEVLKSSFEYRKEQLKFGFGKGQREELMKEIRATNKKLDRLLEKSEKVVSYQKSLTTPVSPKAVKSLLQYWKDADRVYTLIHRSWGCQCQSQHCAQLWLQHRTASTFEFKLLVLWSPRCVLTQPCPPWSSQGLRITRLEGTVSSVRTAARRGVSVTGACAMASLSTKNGPGIHRSNKKTVQFKVPDVMLTTVSPYDSIPQVKRSKGSTGSQGPNVLQEISELCIAMVGCGMAASCIGALTDVEKGNQYSVHAQPEQKITASEILLNEILSGPSKRRLKRSDRYRIALAVASSHLQLHSTSWARKQWEAHDIRFPCSGPNASDIMFDRPYVSADFTDNAPKPVPATERSFACLGIMLMELLFGVGLETHELWLNPGFGDKQNTSLYRQMVAREWADAVEGEAGPDLSAAVMWCLNESPTTLDGDQWRQDLAHKVVLPLQNCCDWISGKSAR</sequence>
<dbReference type="EMBL" id="JAVRQU010000015">
    <property type="protein sequence ID" value="KAK5694592.1"/>
    <property type="molecule type" value="Genomic_DNA"/>
</dbReference>
<comment type="caution">
    <text evidence="3">The sequence shown here is derived from an EMBL/GenBank/DDBJ whole genome shotgun (WGS) entry which is preliminary data.</text>
</comment>
<evidence type="ECO:0000313" key="3">
    <source>
        <dbReference type="EMBL" id="KAK5694592.1"/>
    </source>
</evidence>
<evidence type="ECO:0000259" key="2">
    <source>
        <dbReference type="Pfam" id="PF24476"/>
    </source>
</evidence>
<keyword evidence="1" id="KW-0732">Signal</keyword>
<dbReference type="PANTHER" id="PTHR35186">
    <property type="entry name" value="ANK_REP_REGION DOMAIN-CONTAINING PROTEIN"/>
    <property type="match status" value="1"/>
</dbReference>